<evidence type="ECO:0000256" key="8">
    <source>
        <dbReference type="ARBA" id="ARBA00023012"/>
    </source>
</evidence>
<comment type="catalytic activity">
    <reaction evidence="1">
        <text>ATP + protein L-histidine = ADP + protein N-phospho-L-histidine.</text>
        <dbReference type="EC" id="2.7.13.3"/>
    </reaction>
</comment>
<dbReference type="Pfam" id="PF02518">
    <property type="entry name" value="HATPase_c"/>
    <property type="match status" value="1"/>
</dbReference>
<protein>
    <recommendedName>
        <fullName evidence="2">histidine kinase</fullName>
        <ecNumber evidence="2">2.7.13.3</ecNumber>
    </recommendedName>
</protein>
<evidence type="ECO:0000256" key="4">
    <source>
        <dbReference type="ARBA" id="ARBA00022679"/>
    </source>
</evidence>
<dbReference type="RefSeq" id="WP_239041047.1">
    <property type="nucleotide sequence ID" value="NZ_BAAAEY010000011.1"/>
</dbReference>
<dbReference type="Pfam" id="PF07730">
    <property type="entry name" value="HisKA_3"/>
    <property type="match status" value="1"/>
</dbReference>
<dbReference type="EMBL" id="FXWV01000011">
    <property type="protein sequence ID" value="SMR75614.1"/>
    <property type="molecule type" value="Genomic_DNA"/>
</dbReference>
<evidence type="ECO:0000256" key="7">
    <source>
        <dbReference type="ARBA" id="ARBA00022840"/>
    </source>
</evidence>
<evidence type="ECO:0000259" key="9">
    <source>
        <dbReference type="SMART" id="SM00387"/>
    </source>
</evidence>
<evidence type="ECO:0000256" key="6">
    <source>
        <dbReference type="ARBA" id="ARBA00022777"/>
    </source>
</evidence>
<sequence>MAVSLTRWFARLHSDARPDTRRYRPQRELLHRITLTLIRNPDVGDSLPELLRQGVMASGFSLPIWLAWRRAADANWNLTGTGRTPASLETARLFYQLDLASRGDRYRLSGQDTLDQQPIQGLRLPDGDSGLQLWMLSPVPPQASMDSWSQLLRDLGQAIREGLDIHQAQEQQLLRQRQELQQSLAASLHDSVAQQLCYLCLQTGRLEKQAAQLSSEALSTRLQEIRKQTRQAYRQTRELISSARIRLQHSLEQELQCAITEFEQHSGIMFELDNRLSPLDLPEPVAVELLLILREALSNAVRHAHARHVSVQLLPHNNRGFHIRIQDDGRGLPDQRSPDSFGLGIMEERARKIGACLRISSTPAQGTCIEVIAEEICP</sequence>
<name>A0ABY1S1Q4_9GAMM</name>
<keyword evidence="8" id="KW-0902">Two-component regulatory system</keyword>
<dbReference type="PANTHER" id="PTHR24421">
    <property type="entry name" value="NITRATE/NITRITE SENSOR PROTEIN NARX-RELATED"/>
    <property type="match status" value="1"/>
</dbReference>
<evidence type="ECO:0000256" key="5">
    <source>
        <dbReference type="ARBA" id="ARBA00022741"/>
    </source>
</evidence>
<dbReference type="Gene3D" id="1.20.5.1930">
    <property type="match status" value="1"/>
</dbReference>
<dbReference type="SMART" id="SM00387">
    <property type="entry name" value="HATPase_c"/>
    <property type="match status" value="1"/>
</dbReference>
<evidence type="ECO:0000256" key="3">
    <source>
        <dbReference type="ARBA" id="ARBA00022553"/>
    </source>
</evidence>
<reference evidence="10 11" key="1">
    <citation type="submission" date="2017-05" db="EMBL/GenBank/DDBJ databases">
        <authorList>
            <person name="Varghese N."/>
            <person name="Submissions S."/>
        </authorList>
    </citation>
    <scope>NUCLEOTIDE SEQUENCE [LARGE SCALE GENOMIC DNA]</scope>
    <source>
        <strain evidence="10 11">CGMCC 1.7287</strain>
    </source>
</reference>
<keyword evidence="11" id="KW-1185">Reference proteome</keyword>
<dbReference type="CDD" id="cd16917">
    <property type="entry name" value="HATPase_UhpB-NarQ-NarX-like"/>
    <property type="match status" value="1"/>
</dbReference>
<keyword evidence="5" id="KW-0547">Nucleotide-binding</keyword>
<keyword evidence="7" id="KW-0067">ATP-binding</keyword>
<dbReference type="PANTHER" id="PTHR24421:SF10">
    <property type="entry name" value="NITRATE_NITRITE SENSOR PROTEIN NARQ"/>
    <property type="match status" value="1"/>
</dbReference>
<organism evidence="10 11">
    <name type="scientific">Marinobacterium sediminicola</name>
    <dbReference type="NCBI Taxonomy" id="518898"/>
    <lineage>
        <taxon>Bacteria</taxon>
        <taxon>Pseudomonadati</taxon>
        <taxon>Pseudomonadota</taxon>
        <taxon>Gammaproteobacteria</taxon>
        <taxon>Oceanospirillales</taxon>
        <taxon>Oceanospirillaceae</taxon>
        <taxon>Marinobacterium</taxon>
    </lineage>
</organism>
<evidence type="ECO:0000256" key="2">
    <source>
        <dbReference type="ARBA" id="ARBA00012438"/>
    </source>
</evidence>
<dbReference type="InterPro" id="IPR050482">
    <property type="entry name" value="Sensor_HK_TwoCompSys"/>
</dbReference>
<accession>A0ABY1S1Q4</accession>
<keyword evidence="4" id="KW-0808">Transferase</keyword>
<proteinExistence type="predicted"/>
<dbReference type="EC" id="2.7.13.3" evidence="2"/>
<dbReference type="Proteomes" id="UP001159257">
    <property type="component" value="Unassembled WGS sequence"/>
</dbReference>
<dbReference type="InterPro" id="IPR003594">
    <property type="entry name" value="HATPase_dom"/>
</dbReference>
<dbReference type="InterPro" id="IPR011712">
    <property type="entry name" value="Sig_transdc_His_kin_sub3_dim/P"/>
</dbReference>
<dbReference type="InterPro" id="IPR036890">
    <property type="entry name" value="HATPase_C_sf"/>
</dbReference>
<dbReference type="SUPFAM" id="SSF55874">
    <property type="entry name" value="ATPase domain of HSP90 chaperone/DNA topoisomerase II/histidine kinase"/>
    <property type="match status" value="1"/>
</dbReference>
<keyword evidence="6" id="KW-0418">Kinase</keyword>
<dbReference type="Gene3D" id="3.30.565.10">
    <property type="entry name" value="Histidine kinase-like ATPase, C-terminal domain"/>
    <property type="match status" value="1"/>
</dbReference>
<feature type="domain" description="Histidine kinase/HSP90-like ATPase" evidence="9">
    <location>
        <begin position="284"/>
        <end position="377"/>
    </location>
</feature>
<evidence type="ECO:0000313" key="11">
    <source>
        <dbReference type="Proteomes" id="UP001159257"/>
    </source>
</evidence>
<gene>
    <name evidence="10" type="ORF">SAMN04487964_1116</name>
</gene>
<keyword evidence="3" id="KW-0597">Phosphoprotein</keyword>
<comment type="caution">
    <text evidence="10">The sequence shown here is derived from an EMBL/GenBank/DDBJ whole genome shotgun (WGS) entry which is preliminary data.</text>
</comment>
<evidence type="ECO:0000256" key="1">
    <source>
        <dbReference type="ARBA" id="ARBA00000085"/>
    </source>
</evidence>
<evidence type="ECO:0000313" key="10">
    <source>
        <dbReference type="EMBL" id="SMR75614.1"/>
    </source>
</evidence>